<dbReference type="AlphaFoldDB" id="A0A7Y4KVH0"/>
<dbReference type="EMBL" id="JACHKF010000001">
    <property type="protein sequence ID" value="MBB6568033.1"/>
    <property type="molecule type" value="Genomic_DNA"/>
</dbReference>
<sequence>MTNDVVPWRGQALDEPFTGDLLDLVEQIAGINAQVARAIPVAIWTRCGERSDLRELTDRLQSYELVKSNVMRGTVHLLTLRQFWLWRTALTPTLRRLVAGFCRGIWNTVDPDALHDFGLDLMSDGRPRTRADLGAEAATHFPNAEPRHLGFALRMLLPVVELAPDNAWRPPRTTYCLAPTHPFNPADALPDLARSFTQAFGPATLDDFIYWSGLNKSETKAIADLLSPSPETPTGSSTPRSFVLPEFDNLFYCRRSPTTDPYQAKRDPRLNPQRMPGTLLESGRVTAHWTYTKSTPPTLTPWHPLTPDSEATWARFHTWWTTCETANT</sequence>
<organism evidence="2 3">
    <name type="scientific">Kribbella sandramycini</name>
    <dbReference type="NCBI Taxonomy" id="60450"/>
    <lineage>
        <taxon>Bacteria</taxon>
        <taxon>Bacillati</taxon>
        <taxon>Actinomycetota</taxon>
        <taxon>Actinomycetes</taxon>
        <taxon>Propionibacteriales</taxon>
        <taxon>Kribbellaceae</taxon>
        <taxon>Kribbella</taxon>
    </lineage>
</organism>
<evidence type="ECO:0000313" key="1">
    <source>
        <dbReference type="EMBL" id="MBB6568033.1"/>
    </source>
</evidence>
<accession>A0A7Y4KVH0</accession>
<evidence type="ECO:0008006" key="5">
    <source>
        <dbReference type="Google" id="ProtNLM"/>
    </source>
</evidence>
<dbReference type="Proteomes" id="UP000553957">
    <property type="component" value="Unassembled WGS sequence"/>
</dbReference>
<reference evidence="2 3" key="1">
    <citation type="submission" date="2020-05" db="EMBL/GenBank/DDBJ databases">
        <title>Genome sequence of Kribbella sandramycini ATCC 39419.</title>
        <authorList>
            <person name="Maclea K.S."/>
            <person name="Fair J.L."/>
        </authorList>
    </citation>
    <scope>NUCLEOTIDE SEQUENCE [LARGE SCALE GENOMIC DNA]</scope>
    <source>
        <strain evidence="2 3">ATCC 39419</strain>
    </source>
</reference>
<evidence type="ECO:0000313" key="4">
    <source>
        <dbReference type="Proteomes" id="UP000553957"/>
    </source>
</evidence>
<dbReference type="RefSeq" id="WP_171671031.1">
    <property type="nucleotide sequence ID" value="NZ_BAAAGT010000003.1"/>
</dbReference>
<dbReference type="PANTHER" id="PTHR38479:SF2">
    <property type="entry name" value="WINGED HELIX DNA-BINDING DOMAIN-CONTAINING PROTEIN"/>
    <property type="match status" value="1"/>
</dbReference>
<protein>
    <recommendedName>
        <fullName evidence="5">Winged helix DNA-binding protein</fullName>
    </recommendedName>
</protein>
<evidence type="ECO:0000313" key="2">
    <source>
        <dbReference type="EMBL" id="NOL39373.1"/>
    </source>
</evidence>
<dbReference type="InterPro" id="IPR009351">
    <property type="entry name" value="AlkZ-like"/>
</dbReference>
<comment type="caution">
    <text evidence="2">The sequence shown here is derived from an EMBL/GenBank/DDBJ whole genome shotgun (WGS) entry which is preliminary data.</text>
</comment>
<dbReference type="EMBL" id="JABJRC010000001">
    <property type="protein sequence ID" value="NOL39373.1"/>
    <property type="molecule type" value="Genomic_DNA"/>
</dbReference>
<gene>
    <name evidence="1" type="ORF">HNR71_003670</name>
    <name evidence="2" type="ORF">HPO96_03850</name>
</gene>
<name>A0A7Y4KVH0_9ACTN</name>
<proteinExistence type="predicted"/>
<dbReference type="Pfam" id="PF06224">
    <property type="entry name" value="AlkZ-like"/>
    <property type="match status" value="1"/>
</dbReference>
<evidence type="ECO:0000313" key="3">
    <source>
        <dbReference type="Proteomes" id="UP000534306"/>
    </source>
</evidence>
<reference evidence="1 4" key="2">
    <citation type="submission" date="2020-08" db="EMBL/GenBank/DDBJ databases">
        <title>Sequencing the genomes of 1000 actinobacteria strains.</title>
        <authorList>
            <person name="Klenk H.-P."/>
        </authorList>
    </citation>
    <scope>NUCLEOTIDE SEQUENCE [LARGE SCALE GENOMIC DNA]</scope>
    <source>
        <strain evidence="1 4">DSM 15626</strain>
    </source>
</reference>
<dbReference type="PANTHER" id="PTHR38479">
    <property type="entry name" value="LMO0824 PROTEIN"/>
    <property type="match status" value="1"/>
</dbReference>
<keyword evidence="3" id="KW-1185">Reference proteome</keyword>
<dbReference type="Proteomes" id="UP000534306">
    <property type="component" value="Unassembled WGS sequence"/>
</dbReference>